<sequence>MDYWVEHQFLMQNPKYKQSCLLQNSKYKPLHMLSIEPLDDAIVLELDQMEKSSDIDDILSYRSAAEHEIQDFLVDSAINIRANESNTAFDKLVDDDQLSSKPQGWVMWLSRCMLGAGGTDDSRQFSGVVSDEVIKVYVKVITFKLKA</sequence>
<evidence type="ECO:0000313" key="2">
    <source>
        <dbReference type="Proteomes" id="UP000326396"/>
    </source>
</evidence>
<protein>
    <submittedName>
        <fullName evidence="1">Uncharacterized protein</fullName>
    </submittedName>
</protein>
<name>A0A5N6P4R7_9ASTR</name>
<evidence type="ECO:0000313" key="1">
    <source>
        <dbReference type="EMBL" id="KAD5960185.1"/>
    </source>
</evidence>
<dbReference type="OrthoDB" id="428159at2759"/>
<dbReference type="AlphaFoldDB" id="A0A5N6P4R7"/>
<gene>
    <name evidence="1" type="ORF">E3N88_11657</name>
</gene>
<dbReference type="EMBL" id="SZYD01000006">
    <property type="protein sequence ID" value="KAD5960185.1"/>
    <property type="molecule type" value="Genomic_DNA"/>
</dbReference>
<comment type="caution">
    <text evidence="1">The sequence shown here is derived from an EMBL/GenBank/DDBJ whole genome shotgun (WGS) entry which is preliminary data.</text>
</comment>
<keyword evidence="2" id="KW-1185">Reference proteome</keyword>
<proteinExistence type="predicted"/>
<dbReference type="Proteomes" id="UP000326396">
    <property type="component" value="Linkage Group LG14"/>
</dbReference>
<organism evidence="1 2">
    <name type="scientific">Mikania micrantha</name>
    <name type="common">bitter vine</name>
    <dbReference type="NCBI Taxonomy" id="192012"/>
    <lineage>
        <taxon>Eukaryota</taxon>
        <taxon>Viridiplantae</taxon>
        <taxon>Streptophyta</taxon>
        <taxon>Embryophyta</taxon>
        <taxon>Tracheophyta</taxon>
        <taxon>Spermatophyta</taxon>
        <taxon>Magnoliopsida</taxon>
        <taxon>eudicotyledons</taxon>
        <taxon>Gunneridae</taxon>
        <taxon>Pentapetalae</taxon>
        <taxon>asterids</taxon>
        <taxon>campanulids</taxon>
        <taxon>Asterales</taxon>
        <taxon>Asteraceae</taxon>
        <taxon>Asteroideae</taxon>
        <taxon>Heliantheae alliance</taxon>
        <taxon>Eupatorieae</taxon>
        <taxon>Mikania</taxon>
    </lineage>
</organism>
<accession>A0A5N6P4R7</accession>
<reference evidence="1 2" key="1">
    <citation type="submission" date="2019-05" db="EMBL/GenBank/DDBJ databases">
        <title>Mikania micrantha, genome provides insights into the molecular mechanism of rapid growth.</title>
        <authorList>
            <person name="Liu B."/>
        </authorList>
    </citation>
    <scope>NUCLEOTIDE SEQUENCE [LARGE SCALE GENOMIC DNA]</scope>
    <source>
        <strain evidence="1">NLD-2019</strain>
        <tissue evidence="1">Leaf</tissue>
    </source>
</reference>